<accession>R1GM23</accession>
<evidence type="ECO:0000313" key="2">
    <source>
        <dbReference type="Proteomes" id="UP000011223"/>
    </source>
</evidence>
<protein>
    <submittedName>
        <fullName evidence="1">Uncharacterized protein</fullName>
    </submittedName>
</protein>
<comment type="caution">
    <text evidence="1">The sequence shown here is derived from an EMBL/GenBank/DDBJ whole genome shotgun (WGS) entry which is preliminary data.</text>
</comment>
<proteinExistence type="predicted"/>
<gene>
    <name evidence="1" type="ORF">D515_04543</name>
</gene>
<keyword evidence="2" id="KW-1185">Reference proteome</keyword>
<dbReference type="Proteomes" id="UP000011223">
    <property type="component" value="Unassembled WGS sequence"/>
</dbReference>
<sequence length="195" mass="20580">MACDSPQNFDGLVTLVDIIIDGTGKNSNAVVPTRYGDINFPAVRLVEFVLCPRIVIVPDLNDASVVGAKLSLVSTIIKTDSNSALGGGNIRQIKSPAHPAIFYAILKVGNAGNFRNACVSVYGDICAIYIAISICDLIIKANLTIVFGVGDEAHAAIAGDHDIAIVYRNGLRSTGQGDTINLCDFQSAVWCEIIA</sequence>
<dbReference type="AlphaFoldDB" id="R1GM23"/>
<dbReference type="EMBL" id="ANFM02000069">
    <property type="protein sequence ID" value="EOD77149.1"/>
    <property type="molecule type" value="Genomic_DNA"/>
</dbReference>
<reference evidence="1 2" key="1">
    <citation type="journal article" date="2014" name="PLoS ONE">
        <title>Grimontia indica AK16(T), sp. nov., Isolated from a Seawater Sample Reports the Presence of Pathogenic Genes Similar to Vibrio Genus.</title>
        <authorList>
            <person name="Singh A."/>
            <person name="Vaidya B."/>
            <person name="Khatri I."/>
            <person name="Srinivas T.N."/>
            <person name="Subramanian S."/>
            <person name="Korpole S."/>
            <person name="Pinnaka A.K."/>
        </authorList>
    </citation>
    <scope>NUCLEOTIDE SEQUENCE [LARGE SCALE GENOMIC DNA]</scope>
    <source>
        <strain evidence="1 2">AK16</strain>
    </source>
</reference>
<name>R1GM23_9GAMM</name>
<organism evidence="1 2">
    <name type="scientific">Grimontia indica</name>
    <dbReference type="NCBI Taxonomy" id="1056512"/>
    <lineage>
        <taxon>Bacteria</taxon>
        <taxon>Pseudomonadati</taxon>
        <taxon>Pseudomonadota</taxon>
        <taxon>Gammaproteobacteria</taxon>
        <taxon>Vibrionales</taxon>
        <taxon>Vibrionaceae</taxon>
        <taxon>Grimontia</taxon>
    </lineage>
</organism>
<evidence type="ECO:0000313" key="1">
    <source>
        <dbReference type="EMBL" id="EOD77149.1"/>
    </source>
</evidence>